<evidence type="ECO:0000256" key="6">
    <source>
        <dbReference type="ARBA" id="ARBA00022847"/>
    </source>
</evidence>
<keyword evidence="2" id="KW-1003">Cell membrane</keyword>
<evidence type="ECO:0000256" key="2">
    <source>
        <dbReference type="ARBA" id="ARBA00022475"/>
    </source>
</evidence>
<feature type="transmembrane region" description="Helical" evidence="9">
    <location>
        <begin position="261"/>
        <end position="280"/>
    </location>
</feature>
<dbReference type="EMBL" id="QWET01000001">
    <property type="protein sequence ID" value="RIH67128.1"/>
    <property type="molecule type" value="Genomic_DNA"/>
</dbReference>
<evidence type="ECO:0008006" key="12">
    <source>
        <dbReference type="Google" id="ProtNLM"/>
    </source>
</evidence>
<feature type="transmembrane region" description="Helical" evidence="9">
    <location>
        <begin position="100"/>
        <end position="121"/>
    </location>
</feature>
<evidence type="ECO:0000256" key="3">
    <source>
        <dbReference type="ARBA" id="ARBA00022519"/>
    </source>
</evidence>
<organism evidence="10 11">
    <name type="scientific">Mariniphaga sediminis</name>
    <dbReference type="NCBI Taxonomy" id="1628158"/>
    <lineage>
        <taxon>Bacteria</taxon>
        <taxon>Pseudomonadati</taxon>
        <taxon>Bacteroidota</taxon>
        <taxon>Bacteroidia</taxon>
        <taxon>Marinilabiliales</taxon>
        <taxon>Prolixibacteraceae</taxon>
        <taxon>Mariniphaga</taxon>
    </lineage>
</organism>
<sequence length="347" mass="37120">MELSIVLGILLIATGAFSAGSFAVPFGKIKGWKWETYWMVFSLGAYIIMPLIACLVFTPDFLAIIRSTPLEPILLVFILGGVYGVGNLSFGLALRYLGLSLGYALSLGLMLAIGTLVPPIIDGRLQLMIESYGGKLLLAGIAVAAVGIAFSAWAGITKDKSVTLEKKQESVSEFNLGKGILAALLVGVTGSAMALGFEQGLPISDFAEQSGIDPLFSMMPVYLMLLSGTFVSTLIWCFFLGFRNKSVKNYVSAKTGKTLALNYGFALLSGLLWFSQFIFYGMGKSKMGPFTFTSWGILMALTIGFASVWGLIRGEWKGSPARFYGIMALSLLILIAASFMIGISGSV</sequence>
<keyword evidence="5 9" id="KW-0812">Transmembrane</keyword>
<keyword evidence="4" id="KW-0762">Sugar transport</keyword>
<evidence type="ECO:0000256" key="7">
    <source>
        <dbReference type="ARBA" id="ARBA00022989"/>
    </source>
</evidence>
<evidence type="ECO:0000313" key="11">
    <source>
        <dbReference type="Proteomes" id="UP000266441"/>
    </source>
</evidence>
<dbReference type="GO" id="GO:0016020">
    <property type="term" value="C:membrane"/>
    <property type="evidence" value="ECO:0007669"/>
    <property type="project" value="InterPro"/>
</dbReference>
<evidence type="ECO:0000256" key="8">
    <source>
        <dbReference type="ARBA" id="ARBA00023136"/>
    </source>
</evidence>
<keyword evidence="11" id="KW-1185">Reference proteome</keyword>
<feature type="transmembrane region" description="Helical" evidence="9">
    <location>
        <begin position="292"/>
        <end position="312"/>
    </location>
</feature>
<dbReference type="RefSeq" id="WP_119348152.1">
    <property type="nucleotide sequence ID" value="NZ_JBFHKJ010000482.1"/>
</dbReference>
<evidence type="ECO:0000313" key="10">
    <source>
        <dbReference type="EMBL" id="RIH67128.1"/>
    </source>
</evidence>
<keyword evidence="7 9" id="KW-1133">Transmembrane helix</keyword>
<keyword evidence="1" id="KW-0813">Transport</keyword>
<feature type="transmembrane region" description="Helical" evidence="9">
    <location>
        <begin position="74"/>
        <end position="94"/>
    </location>
</feature>
<name>A0A399D7T2_9BACT</name>
<dbReference type="GO" id="GO:0015153">
    <property type="term" value="F:rhamnose transmembrane transporter activity"/>
    <property type="evidence" value="ECO:0007669"/>
    <property type="project" value="InterPro"/>
</dbReference>
<feature type="transmembrane region" description="Helical" evidence="9">
    <location>
        <begin position="133"/>
        <end position="156"/>
    </location>
</feature>
<feature type="transmembrane region" description="Helical" evidence="9">
    <location>
        <begin position="176"/>
        <end position="197"/>
    </location>
</feature>
<keyword evidence="6" id="KW-0769">Symport</keyword>
<feature type="transmembrane region" description="Helical" evidence="9">
    <location>
        <begin position="324"/>
        <end position="343"/>
    </location>
</feature>
<dbReference type="Proteomes" id="UP000266441">
    <property type="component" value="Unassembled WGS sequence"/>
</dbReference>
<proteinExistence type="predicted"/>
<feature type="transmembrane region" description="Helical" evidence="9">
    <location>
        <begin position="218"/>
        <end position="241"/>
    </location>
</feature>
<dbReference type="AlphaFoldDB" id="A0A399D7T2"/>
<dbReference type="GO" id="GO:0015293">
    <property type="term" value="F:symporter activity"/>
    <property type="evidence" value="ECO:0007669"/>
    <property type="project" value="UniProtKB-KW"/>
</dbReference>
<dbReference type="InterPro" id="IPR004673">
    <property type="entry name" value="L-rhamnose-proton_sym_RhaT"/>
</dbReference>
<protein>
    <recommendedName>
        <fullName evidence="12">Rhamnose/proton symporter RhaT</fullName>
    </recommendedName>
</protein>
<evidence type="ECO:0000256" key="4">
    <source>
        <dbReference type="ARBA" id="ARBA00022597"/>
    </source>
</evidence>
<keyword evidence="3" id="KW-0997">Cell inner membrane</keyword>
<dbReference type="OrthoDB" id="5241629at2"/>
<comment type="caution">
    <text evidence="10">The sequence shown here is derived from an EMBL/GenBank/DDBJ whole genome shotgun (WGS) entry which is preliminary data.</text>
</comment>
<reference evidence="10 11" key="1">
    <citation type="journal article" date="2015" name="Int. J. Syst. Evol. Microbiol.">
        <title>Mariniphaga sediminis sp. nov., isolated from coastal sediment.</title>
        <authorList>
            <person name="Wang F.Q."/>
            <person name="Shen Q.Y."/>
            <person name="Chen G.J."/>
            <person name="Du Z.J."/>
        </authorList>
    </citation>
    <scope>NUCLEOTIDE SEQUENCE [LARGE SCALE GENOMIC DNA]</scope>
    <source>
        <strain evidence="10 11">SY21</strain>
    </source>
</reference>
<evidence type="ECO:0000256" key="1">
    <source>
        <dbReference type="ARBA" id="ARBA00022448"/>
    </source>
</evidence>
<evidence type="ECO:0000256" key="9">
    <source>
        <dbReference type="SAM" id="Phobius"/>
    </source>
</evidence>
<keyword evidence="8 9" id="KW-0472">Membrane</keyword>
<accession>A0A399D7T2</accession>
<gene>
    <name evidence="10" type="ORF">D1164_01475</name>
</gene>
<evidence type="ECO:0000256" key="5">
    <source>
        <dbReference type="ARBA" id="ARBA00022692"/>
    </source>
</evidence>
<feature type="transmembrane region" description="Helical" evidence="9">
    <location>
        <begin position="39"/>
        <end position="62"/>
    </location>
</feature>
<dbReference type="Pfam" id="PF06379">
    <property type="entry name" value="RhaT"/>
    <property type="match status" value="1"/>
</dbReference>